<evidence type="ECO:0000256" key="4">
    <source>
        <dbReference type="ARBA" id="ARBA00022801"/>
    </source>
</evidence>
<dbReference type="EMBL" id="PDHH01000009">
    <property type="protein sequence ID" value="PSM51314.1"/>
    <property type="molecule type" value="Genomic_DNA"/>
</dbReference>
<sequence>MIKKLKIKLIIFILIPLFVLFFNTLKPMPSGTSFEGYARIGNFTFLSDLTYEKDGKRAYDQEIFTEIFKLIKESNKFILIDYFLFNDDYDRNLNNVFPEISKNLTDALLEKKRLNLNLPIILITDPINFAYGSYVPKHIEELKKVGVQVVVTNLFKLRDSNALYSSYYRPYFSWFPNSKNGIFKNAFDPDKPNISLASYLELFNLKANHRKIIMNEKNAIISSANPHDGSFFHSNIAFKVDGAILEDILTSEKGIMRLSNANMDMVSKFHPNTQTSGKTQMKFITEGKIKEEILNRINSTNLDNKIKIGMFYLSDRDIIKSLKKASDRGVLIQIILDINKDAFGRKKIGIPNKPVANELMAKKNIEIRWYETKGEQYHSKFIIIEQGEKVRIIGGSANYTRRNIGDLNLEANIAIYLDKNSEEVEKILNYYDKIWNNKGGIYTAKYEKYREKSTFKKLLYLIQEETGLSSF</sequence>
<evidence type="ECO:0000256" key="5">
    <source>
        <dbReference type="ARBA" id="ARBA00022963"/>
    </source>
</evidence>
<keyword evidence="7" id="KW-0472">Membrane</keyword>
<comment type="caution">
    <text evidence="9">The sequence shown here is derived from an EMBL/GenBank/DDBJ whole genome shotgun (WGS) entry which is preliminary data.</text>
</comment>
<evidence type="ECO:0000313" key="10">
    <source>
        <dbReference type="Proteomes" id="UP000240535"/>
    </source>
</evidence>
<reference evidence="10" key="1">
    <citation type="submission" date="2017-10" db="EMBL/GenBank/DDBJ databases">
        <title>Campylobacter species from seals.</title>
        <authorList>
            <person name="Gilbert M.J."/>
            <person name="Zomer A.L."/>
            <person name="Timmerman A.J."/>
            <person name="Duim B."/>
            <person name="Wagenaar J.A."/>
        </authorList>
    </citation>
    <scope>NUCLEOTIDE SEQUENCE [LARGE SCALE GENOMIC DNA]</scope>
    <source>
        <strain evidence="10">17S00004-5</strain>
    </source>
</reference>
<comment type="similarity">
    <text evidence="2">Belongs to the phospholipase D family.</text>
</comment>
<dbReference type="RefSeq" id="WP_106872781.1">
    <property type="nucleotide sequence ID" value="NZ_CP053841.1"/>
</dbReference>
<dbReference type="PANTHER" id="PTHR43856">
    <property type="entry name" value="CARDIOLIPIN HYDROLASE"/>
    <property type="match status" value="1"/>
</dbReference>
<keyword evidence="4" id="KW-0378">Hydrolase</keyword>
<keyword evidence="6" id="KW-0443">Lipid metabolism</keyword>
<comment type="catalytic activity">
    <reaction evidence="1">
        <text>a 1,2-diacyl-sn-glycero-3-phosphocholine + H2O = a 1,2-diacyl-sn-glycero-3-phosphate + choline + H(+)</text>
        <dbReference type="Rhea" id="RHEA:14445"/>
        <dbReference type="ChEBI" id="CHEBI:15354"/>
        <dbReference type="ChEBI" id="CHEBI:15377"/>
        <dbReference type="ChEBI" id="CHEBI:15378"/>
        <dbReference type="ChEBI" id="CHEBI:57643"/>
        <dbReference type="ChEBI" id="CHEBI:58608"/>
        <dbReference type="EC" id="3.1.4.4"/>
    </reaction>
</comment>
<protein>
    <recommendedName>
        <fullName evidence="3">phospholipase D</fullName>
        <ecNumber evidence="3">3.1.4.4</ecNumber>
    </recommendedName>
</protein>
<evidence type="ECO:0000256" key="6">
    <source>
        <dbReference type="ARBA" id="ARBA00023098"/>
    </source>
</evidence>
<dbReference type="Pfam" id="PF13091">
    <property type="entry name" value="PLDc_2"/>
    <property type="match status" value="1"/>
</dbReference>
<feature type="domain" description="Phospholipase D-like" evidence="8">
    <location>
        <begin position="293"/>
        <end position="429"/>
    </location>
</feature>
<keyword evidence="7" id="KW-0812">Transmembrane</keyword>
<evidence type="ECO:0000256" key="2">
    <source>
        <dbReference type="ARBA" id="ARBA00008664"/>
    </source>
</evidence>
<dbReference type="AlphaFoldDB" id="A0A2P8QYI9"/>
<dbReference type="Proteomes" id="UP000240535">
    <property type="component" value="Unassembled WGS sequence"/>
</dbReference>
<dbReference type="InterPro" id="IPR051406">
    <property type="entry name" value="PLD_domain"/>
</dbReference>
<feature type="transmembrane region" description="Helical" evidence="7">
    <location>
        <begin position="7"/>
        <end position="25"/>
    </location>
</feature>
<dbReference type="PANTHER" id="PTHR43856:SF1">
    <property type="entry name" value="MITOCHONDRIAL CARDIOLIPIN HYDROLASE"/>
    <property type="match status" value="1"/>
</dbReference>
<organism evidence="9 10">
    <name type="scientific">Campylobacter blaseri</name>
    <dbReference type="NCBI Taxonomy" id="2042961"/>
    <lineage>
        <taxon>Bacteria</taxon>
        <taxon>Pseudomonadati</taxon>
        <taxon>Campylobacterota</taxon>
        <taxon>Epsilonproteobacteria</taxon>
        <taxon>Campylobacterales</taxon>
        <taxon>Campylobacteraceae</taxon>
        <taxon>Campylobacter</taxon>
    </lineage>
</organism>
<dbReference type="SUPFAM" id="SSF56024">
    <property type="entry name" value="Phospholipase D/nuclease"/>
    <property type="match status" value="2"/>
</dbReference>
<gene>
    <name evidence="9" type="ORF">CQ405_08780</name>
</gene>
<evidence type="ECO:0000256" key="1">
    <source>
        <dbReference type="ARBA" id="ARBA00000798"/>
    </source>
</evidence>
<dbReference type="GO" id="GO:0016891">
    <property type="term" value="F:RNA endonuclease activity producing 5'-phosphomonoesters, hydrolytic mechanism"/>
    <property type="evidence" value="ECO:0007669"/>
    <property type="project" value="TreeGrafter"/>
</dbReference>
<name>A0A2P8QYI9_9BACT</name>
<proteinExistence type="inferred from homology"/>
<dbReference type="CDD" id="cd09130">
    <property type="entry name" value="PLDc_unchar2_2"/>
    <property type="match status" value="1"/>
</dbReference>
<dbReference type="GO" id="GO:0004630">
    <property type="term" value="F:phospholipase D activity"/>
    <property type="evidence" value="ECO:0007669"/>
    <property type="project" value="UniProtKB-EC"/>
</dbReference>
<dbReference type="InterPro" id="IPR025202">
    <property type="entry name" value="PLD-like_dom"/>
</dbReference>
<dbReference type="OrthoDB" id="92272at2"/>
<dbReference type="EC" id="3.1.4.4" evidence="3"/>
<dbReference type="GO" id="GO:0016042">
    <property type="term" value="P:lipid catabolic process"/>
    <property type="evidence" value="ECO:0007669"/>
    <property type="project" value="UniProtKB-KW"/>
</dbReference>
<accession>A0A2P8QYI9</accession>
<dbReference type="Gene3D" id="3.30.870.10">
    <property type="entry name" value="Endonuclease Chain A"/>
    <property type="match status" value="2"/>
</dbReference>
<keyword evidence="7" id="KW-1133">Transmembrane helix</keyword>
<keyword evidence="5" id="KW-0442">Lipid degradation</keyword>
<evidence type="ECO:0000313" key="9">
    <source>
        <dbReference type="EMBL" id="PSM51314.1"/>
    </source>
</evidence>
<evidence type="ECO:0000256" key="7">
    <source>
        <dbReference type="SAM" id="Phobius"/>
    </source>
</evidence>
<evidence type="ECO:0000259" key="8">
    <source>
        <dbReference type="Pfam" id="PF13091"/>
    </source>
</evidence>
<evidence type="ECO:0000256" key="3">
    <source>
        <dbReference type="ARBA" id="ARBA00012027"/>
    </source>
</evidence>
<keyword evidence="10" id="KW-1185">Reference proteome</keyword>